<dbReference type="EnsemblPlants" id="AET2Gv20223900.9">
    <property type="protein sequence ID" value="AET2Gv20223900.9"/>
    <property type="gene ID" value="AET2Gv20223900"/>
</dbReference>
<dbReference type="PANTHER" id="PTHR10653:SF0">
    <property type="entry name" value="F-ACTIN-CAPPING PROTEIN SUBUNIT ALPHA"/>
    <property type="match status" value="1"/>
</dbReference>
<comment type="function">
    <text evidence="5">F-actin-capping proteins bind in a Ca(2+)-independent manner to the fast growing ends of actin filaments (barbed end) thereby blocking the exchange of subunits at these ends. Unlike other capping proteins (such as gelsolin and severin), these proteins do not sever actin filaments.</text>
</comment>
<evidence type="ECO:0000313" key="6">
    <source>
        <dbReference type="EnsemblPlants" id="AET2Gv20223900.9"/>
    </source>
</evidence>
<dbReference type="Pfam" id="PF01267">
    <property type="entry name" value="F-actin_cap_A"/>
    <property type="match status" value="1"/>
</dbReference>
<reference evidence="6" key="3">
    <citation type="journal article" date="2017" name="Nature">
        <title>Genome sequence of the progenitor of the wheat D genome Aegilops tauschii.</title>
        <authorList>
            <person name="Luo M.C."/>
            <person name="Gu Y.Q."/>
            <person name="Puiu D."/>
            <person name="Wang H."/>
            <person name="Twardziok S.O."/>
            <person name="Deal K.R."/>
            <person name="Huo N."/>
            <person name="Zhu T."/>
            <person name="Wang L."/>
            <person name="Wang Y."/>
            <person name="McGuire P.E."/>
            <person name="Liu S."/>
            <person name="Long H."/>
            <person name="Ramasamy R.K."/>
            <person name="Rodriguez J.C."/>
            <person name="Van S.L."/>
            <person name="Yuan L."/>
            <person name="Wang Z."/>
            <person name="Xia Z."/>
            <person name="Xiao L."/>
            <person name="Anderson O.D."/>
            <person name="Ouyang S."/>
            <person name="Liang Y."/>
            <person name="Zimin A.V."/>
            <person name="Pertea G."/>
            <person name="Qi P."/>
            <person name="Bennetzen J.L."/>
            <person name="Dai X."/>
            <person name="Dawson M.W."/>
            <person name="Muller H.G."/>
            <person name="Kugler K."/>
            <person name="Rivarola-Duarte L."/>
            <person name="Spannagl M."/>
            <person name="Mayer K.F.X."/>
            <person name="Lu F.H."/>
            <person name="Bevan M.W."/>
            <person name="Leroy P."/>
            <person name="Li P."/>
            <person name="You F.M."/>
            <person name="Sun Q."/>
            <person name="Liu Z."/>
            <person name="Lyons E."/>
            <person name="Wicker T."/>
            <person name="Salzberg S.L."/>
            <person name="Devos K.M."/>
            <person name="Dvorak J."/>
        </authorList>
    </citation>
    <scope>NUCLEOTIDE SEQUENCE [LARGE SCALE GENOMIC DNA]</scope>
    <source>
        <strain evidence="6">cv. AL8/78</strain>
    </source>
</reference>
<dbReference type="PRINTS" id="PR00191">
    <property type="entry name" value="FACTINCAPA"/>
</dbReference>
<evidence type="ECO:0000256" key="5">
    <source>
        <dbReference type="RuleBase" id="RU365077"/>
    </source>
</evidence>
<keyword evidence="3 5" id="KW-0117">Actin capping</keyword>
<dbReference type="InterPro" id="IPR002189">
    <property type="entry name" value="CapZ_alpha"/>
</dbReference>
<proteinExistence type="inferred from homology"/>
<evidence type="ECO:0000256" key="1">
    <source>
        <dbReference type="ARBA" id="ARBA00010479"/>
    </source>
</evidence>
<dbReference type="Proteomes" id="UP000015105">
    <property type="component" value="Chromosome 2D"/>
</dbReference>
<evidence type="ECO:0000256" key="2">
    <source>
        <dbReference type="ARBA" id="ARBA00014038"/>
    </source>
</evidence>
<accession>A0A453AQI5</accession>
<reference evidence="6" key="4">
    <citation type="submission" date="2019-03" db="UniProtKB">
        <authorList>
            <consortium name="EnsemblPlants"/>
        </authorList>
    </citation>
    <scope>IDENTIFICATION</scope>
</reference>
<dbReference type="GO" id="GO:0051016">
    <property type="term" value="P:barbed-end actin filament capping"/>
    <property type="evidence" value="ECO:0007669"/>
    <property type="project" value="UniProtKB-UniRule"/>
</dbReference>
<dbReference type="Gene3D" id="3.90.1150.210">
    <property type="entry name" value="F-actin capping protein, beta subunit"/>
    <property type="match status" value="1"/>
</dbReference>
<protein>
    <recommendedName>
        <fullName evidence="2 5">F-actin-capping protein subunit alpha</fullName>
    </recommendedName>
</protein>
<evidence type="ECO:0000256" key="4">
    <source>
        <dbReference type="ARBA" id="ARBA00023203"/>
    </source>
</evidence>
<evidence type="ECO:0000313" key="7">
    <source>
        <dbReference type="Proteomes" id="UP000015105"/>
    </source>
</evidence>
<dbReference type="GO" id="GO:0030863">
    <property type="term" value="C:cortical cytoskeleton"/>
    <property type="evidence" value="ECO:0007669"/>
    <property type="project" value="TreeGrafter"/>
</dbReference>
<keyword evidence="7" id="KW-1185">Reference proteome</keyword>
<dbReference type="GO" id="GO:0051015">
    <property type="term" value="F:actin filament binding"/>
    <property type="evidence" value="ECO:0007669"/>
    <property type="project" value="TreeGrafter"/>
</dbReference>
<dbReference type="PROSITE" id="PS00748">
    <property type="entry name" value="F_ACTIN_CAPPING_A_1"/>
    <property type="match status" value="1"/>
</dbReference>
<name>A0A453AQI5_AEGTS</name>
<dbReference type="AlphaFoldDB" id="A0A453AQI5"/>
<comment type="subunit">
    <text evidence="5">Heterodimer of an alpha and a beta subunit.</text>
</comment>
<comment type="similarity">
    <text evidence="1 5">Belongs to the F-actin-capping protein alpha subunit family.</text>
</comment>
<reference evidence="6" key="5">
    <citation type="journal article" date="2021" name="G3 (Bethesda)">
        <title>Aegilops tauschii genome assembly Aet v5.0 features greater sequence contiguity and improved annotation.</title>
        <authorList>
            <person name="Wang L."/>
            <person name="Zhu T."/>
            <person name="Rodriguez J.C."/>
            <person name="Deal K.R."/>
            <person name="Dubcovsky J."/>
            <person name="McGuire P.E."/>
            <person name="Lux T."/>
            <person name="Spannagl M."/>
            <person name="Mayer K.F.X."/>
            <person name="Baldrich P."/>
            <person name="Meyers B.C."/>
            <person name="Huo N."/>
            <person name="Gu Y.Q."/>
            <person name="Zhou H."/>
            <person name="Devos K.M."/>
            <person name="Bennetzen J.L."/>
            <person name="Unver T."/>
            <person name="Budak H."/>
            <person name="Gulick P.J."/>
            <person name="Galiba G."/>
            <person name="Kalapos B."/>
            <person name="Nelson D.R."/>
            <person name="Li P."/>
            <person name="You F.M."/>
            <person name="Luo M.C."/>
            <person name="Dvorak J."/>
        </authorList>
    </citation>
    <scope>NUCLEOTIDE SEQUENCE [LARGE SCALE GENOMIC DNA]</scope>
    <source>
        <strain evidence="6">cv. AL8/78</strain>
    </source>
</reference>
<reference evidence="7" key="2">
    <citation type="journal article" date="2017" name="Nat. Plants">
        <title>The Aegilops tauschii genome reveals multiple impacts of transposons.</title>
        <authorList>
            <person name="Zhao G."/>
            <person name="Zou C."/>
            <person name="Li K."/>
            <person name="Wang K."/>
            <person name="Li T."/>
            <person name="Gao L."/>
            <person name="Zhang X."/>
            <person name="Wang H."/>
            <person name="Yang Z."/>
            <person name="Liu X."/>
            <person name="Jiang W."/>
            <person name="Mao L."/>
            <person name="Kong X."/>
            <person name="Jiao Y."/>
            <person name="Jia J."/>
        </authorList>
    </citation>
    <scope>NUCLEOTIDE SEQUENCE [LARGE SCALE GENOMIC DNA]</scope>
    <source>
        <strain evidence="7">cv. AL8/78</strain>
    </source>
</reference>
<evidence type="ECO:0000256" key="3">
    <source>
        <dbReference type="ARBA" id="ARBA00022467"/>
    </source>
</evidence>
<dbReference type="InterPro" id="IPR037282">
    <property type="entry name" value="CapZ_alpha/beta"/>
</dbReference>
<dbReference type="InterPro" id="IPR042276">
    <property type="entry name" value="CapZ_alpha/beta_2"/>
</dbReference>
<dbReference type="Gramene" id="AET2Gv20223900.9">
    <property type="protein sequence ID" value="AET2Gv20223900.9"/>
    <property type="gene ID" value="AET2Gv20223900"/>
</dbReference>
<dbReference type="PROSITE" id="PS00749">
    <property type="entry name" value="F_ACTIN_CAPPING_A_2"/>
    <property type="match status" value="1"/>
</dbReference>
<sequence>SNGSWRSIWTLEFSYAFQLVEIKGKIQVDAHYFEEGNVQLDTDVDCKDSTIMQSPEDTGHTVANIIRHHESEYFSSLEESYLNLSDATFKDLRRKLPVTRTLFPWHNTHAITLTRDLAKELGIGKGSHVTR</sequence>
<dbReference type="PANTHER" id="PTHR10653">
    <property type="entry name" value="F-ACTIN-CAPPING PROTEIN SUBUNIT ALPHA"/>
    <property type="match status" value="1"/>
</dbReference>
<dbReference type="InterPro" id="IPR017865">
    <property type="entry name" value="F-actin_cap_asu_CS"/>
</dbReference>
<dbReference type="GO" id="GO:0030036">
    <property type="term" value="P:actin cytoskeleton organization"/>
    <property type="evidence" value="ECO:0007669"/>
    <property type="project" value="TreeGrafter"/>
</dbReference>
<dbReference type="SUPFAM" id="SSF90096">
    <property type="entry name" value="Subunits of heterodimeric actin filament capping protein Capz"/>
    <property type="match status" value="1"/>
</dbReference>
<reference evidence="7" key="1">
    <citation type="journal article" date="2014" name="Science">
        <title>Ancient hybridizations among the ancestral genomes of bread wheat.</title>
        <authorList>
            <consortium name="International Wheat Genome Sequencing Consortium,"/>
            <person name="Marcussen T."/>
            <person name="Sandve S.R."/>
            <person name="Heier L."/>
            <person name="Spannagl M."/>
            <person name="Pfeifer M."/>
            <person name="Jakobsen K.S."/>
            <person name="Wulff B.B."/>
            <person name="Steuernagel B."/>
            <person name="Mayer K.F."/>
            <person name="Olsen O.A."/>
        </authorList>
    </citation>
    <scope>NUCLEOTIDE SEQUENCE [LARGE SCALE GENOMIC DNA]</scope>
    <source>
        <strain evidence="7">cv. AL8/78</strain>
    </source>
</reference>
<keyword evidence="4 5" id="KW-0009">Actin-binding</keyword>
<organism evidence="6 7">
    <name type="scientific">Aegilops tauschii subsp. strangulata</name>
    <name type="common">Goatgrass</name>
    <dbReference type="NCBI Taxonomy" id="200361"/>
    <lineage>
        <taxon>Eukaryota</taxon>
        <taxon>Viridiplantae</taxon>
        <taxon>Streptophyta</taxon>
        <taxon>Embryophyta</taxon>
        <taxon>Tracheophyta</taxon>
        <taxon>Spermatophyta</taxon>
        <taxon>Magnoliopsida</taxon>
        <taxon>Liliopsida</taxon>
        <taxon>Poales</taxon>
        <taxon>Poaceae</taxon>
        <taxon>BOP clade</taxon>
        <taxon>Pooideae</taxon>
        <taxon>Triticodae</taxon>
        <taxon>Triticeae</taxon>
        <taxon>Triticinae</taxon>
        <taxon>Aegilops</taxon>
    </lineage>
</organism>
<dbReference type="GO" id="GO:0008290">
    <property type="term" value="C:F-actin capping protein complex"/>
    <property type="evidence" value="ECO:0007669"/>
    <property type="project" value="UniProtKB-UniRule"/>
</dbReference>